<dbReference type="Proteomes" id="UP000295198">
    <property type="component" value="Unassembled WGS sequence"/>
</dbReference>
<dbReference type="SUPFAM" id="SSF53300">
    <property type="entry name" value="vWA-like"/>
    <property type="match status" value="1"/>
</dbReference>
<gene>
    <name evidence="2" type="ORF">EKO23_02655</name>
</gene>
<evidence type="ECO:0000313" key="3">
    <source>
        <dbReference type="Proteomes" id="UP000295198"/>
    </source>
</evidence>
<sequence length="400" mass="43577">MTTPSLLAGVDRAAFASAFGSRLRSDGVPVGVTGLAAFVDALAAAPPDRVPALYWLARVTLVSRHDDLPAFDRVFDAAFRDSVLAVDPQARRQELPASTPRDAEVEGRGAAEGCAGDLPWHTRASLVASEPTPEEEAGRVLPELLPSAVARIADTPMEELDPAELALLGRWLEESAHRWPTRRSRRVRVRPNGRRVALRATIAASRRTGWEPMRLQHYQPVRRPLTVTLVCDVSQSMQSYASAYLHLMRVFARTGRAETFAFSTSLSRLTPALAHRSVEVAIAQAEQRVVDRYGGTHLASCLRELLTSRHGQALRGGVLVVASDGWDSDPPELLAATMARLRRRSRRVVWLNPRAAAPGFEPRVGSMSAALPYCDAFLPAHTLRALPEVFDAIAGVSSRA</sequence>
<protein>
    <submittedName>
        <fullName evidence="2">VWA domain-containing protein</fullName>
    </submittedName>
</protein>
<dbReference type="SMART" id="SM00327">
    <property type="entry name" value="VWA"/>
    <property type="match status" value="1"/>
</dbReference>
<keyword evidence="3" id="KW-1185">Reference proteome</keyword>
<dbReference type="EMBL" id="SDKM01000003">
    <property type="protein sequence ID" value="RYP88257.1"/>
    <property type="molecule type" value="Genomic_DNA"/>
</dbReference>
<dbReference type="InterPro" id="IPR036465">
    <property type="entry name" value="vWFA_dom_sf"/>
</dbReference>
<dbReference type="InterPro" id="IPR008912">
    <property type="entry name" value="Uncharacterised_CoxE"/>
</dbReference>
<dbReference type="Pfam" id="PF05762">
    <property type="entry name" value="VWA_CoxE"/>
    <property type="match status" value="1"/>
</dbReference>
<organism evidence="2 3">
    <name type="scientific">Nocardioides guangzhouensis</name>
    <dbReference type="NCBI Taxonomy" id="2497878"/>
    <lineage>
        <taxon>Bacteria</taxon>
        <taxon>Bacillati</taxon>
        <taxon>Actinomycetota</taxon>
        <taxon>Actinomycetes</taxon>
        <taxon>Propionibacteriales</taxon>
        <taxon>Nocardioidaceae</taxon>
        <taxon>Nocardioides</taxon>
    </lineage>
</organism>
<evidence type="ECO:0000259" key="1">
    <source>
        <dbReference type="SMART" id="SM00327"/>
    </source>
</evidence>
<reference evidence="2 3" key="1">
    <citation type="submission" date="2019-01" db="EMBL/GenBank/DDBJ databases">
        <title>Nocardioides guangzhouensis sp. nov., an actinobacterium isolated from soil.</title>
        <authorList>
            <person name="Fu Y."/>
            <person name="Cai Y."/>
            <person name="Lin Z."/>
            <person name="Chen P."/>
        </authorList>
    </citation>
    <scope>NUCLEOTIDE SEQUENCE [LARGE SCALE GENOMIC DNA]</scope>
    <source>
        <strain evidence="2 3">130</strain>
    </source>
</reference>
<proteinExistence type="predicted"/>
<feature type="domain" description="VWFA" evidence="1">
    <location>
        <begin position="224"/>
        <end position="384"/>
    </location>
</feature>
<dbReference type="PANTHER" id="PTHR39338:SF6">
    <property type="entry name" value="BLL5662 PROTEIN"/>
    <property type="match status" value="1"/>
</dbReference>
<dbReference type="InterPro" id="IPR002035">
    <property type="entry name" value="VWF_A"/>
</dbReference>
<dbReference type="InterPro" id="IPR011195">
    <property type="entry name" value="UCP010256"/>
</dbReference>
<evidence type="ECO:0000313" key="2">
    <source>
        <dbReference type="EMBL" id="RYP88257.1"/>
    </source>
</evidence>
<dbReference type="OrthoDB" id="9790469at2"/>
<dbReference type="RefSeq" id="WP_134713815.1">
    <property type="nucleotide sequence ID" value="NZ_SDKM01000003.1"/>
</dbReference>
<comment type="caution">
    <text evidence="2">The sequence shown here is derived from an EMBL/GenBank/DDBJ whole genome shotgun (WGS) entry which is preliminary data.</text>
</comment>
<dbReference type="PIRSF" id="PIRSF010256">
    <property type="entry name" value="CoxE_vWa"/>
    <property type="match status" value="1"/>
</dbReference>
<dbReference type="PANTHER" id="PTHR39338">
    <property type="entry name" value="BLL5662 PROTEIN-RELATED"/>
    <property type="match status" value="1"/>
</dbReference>
<accession>A0A4Q4ZIX8</accession>
<dbReference type="AlphaFoldDB" id="A0A4Q4ZIX8"/>
<name>A0A4Q4ZIX8_9ACTN</name>